<dbReference type="GeneTree" id="ENSGT01150000288134"/>
<evidence type="ECO:0000259" key="1">
    <source>
        <dbReference type="Pfam" id="PF13358"/>
    </source>
</evidence>
<protein>
    <recommendedName>
        <fullName evidence="1">Tc1-like transposase DDE domain-containing protein</fullName>
    </recommendedName>
</protein>
<dbReference type="Pfam" id="PF13358">
    <property type="entry name" value="DDE_3"/>
    <property type="match status" value="1"/>
</dbReference>
<dbReference type="InterPro" id="IPR038717">
    <property type="entry name" value="Tc1-like_DDE_dom"/>
</dbReference>
<feature type="domain" description="Tc1-like transposase DDE" evidence="1">
    <location>
        <begin position="31"/>
        <end position="90"/>
    </location>
</feature>
<name>A0AAZ3NQG7_ONCTS</name>
<accession>A0AAZ3NQG7</accession>
<evidence type="ECO:0000313" key="3">
    <source>
        <dbReference type="Proteomes" id="UP000694402"/>
    </source>
</evidence>
<reference evidence="2" key="3">
    <citation type="submission" date="2025-09" db="UniProtKB">
        <authorList>
            <consortium name="Ensembl"/>
        </authorList>
    </citation>
    <scope>IDENTIFICATION</scope>
</reference>
<sequence length="104" mass="12010">MIAKEMEKTTVSGLHLQTMGKHGICDREKHPTMVYKGTVTQHTSKLSKGYLTEKEIDGVLHHMAWPTQSPNLNPIEMVWHELDCRLKEKQPTSAEHMWELLQDC</sequence>
<evidence type="ECO:0000313" key="2">
    <source>
        <dbReference type="Ensembl" id="ENSOTSP00005106682.1"/>
    </source>
</evidence>
<proteinExistence type="predicted"/>
<organism evidence="2 3">
    <name type="scientific">Oncorhynchus tshawytscha</name>
    <name type="common">Chinook salmon</name>
    <name type="synonym">Salmo tshawytscha</name>
    <dbReference type="NCBI Taxonomy" id="74940"/>
    <lineage>
        <taxon>Eukaryota</taxon>
        <taxon>Metazoa</taxon>
        <taxon>Chordata</taxon>
        <taxon>Craniata</taxon>
        <taxon>Vertebrata</taxon>
        <taxon>Euteleostomi</taxon>
        <taxon>Actinopterygii</taxon>
        <taxon>Neopterygii</taxon>
        <taxon>Teleostei</taxon>
        <taxon>Protacanthopterygii</taxon>
        <taxon>Salmoniformes</taxon>
        <taxon>Salmonidae</taxon>
        <taxon>Salmoninae</taxon>
        <taxon>Oncorhynchus</taxon>
    </lineage>
</organism>
<dbReference type="GO" id="GO:0003676">
    <property type="term" value="F:nucleic acid binding"/>
    <property type="evidence" value="ECO:0007669"/>
    <property type="project" value="InterPro"/>
</dbReference>
<reference evidence="2" key="2">
    <citation type="submission" date="2025-08" db="UniProtKB">
        <authorList>
            <consortium name="Ensembl"/>
        </authorList>
    </citation>
    <scope>IDENTIFICATION</scope>
</reference>
<dbReference type="InterPro" id="IPR036397">
    <property type="entry name" value="RNaseH_sf"/>
</dbReference>
<keyword evidence="3" id="KW-1185">Reference proteome</keyword>
<dbReference type="Proteomes" id="UP000694402">
    <property type="component" value="Unassembled WGS sequence"/>
</dbReference>
<reference evidence="3" key="1">
    <citation type="journal article" date="2018" name="PLoS ONE">
        <title>Chinook salmon (Oncorhynchus tshawytscha) genome and transcriptome.</title>
        <authorList>
            <person name="Christensen K.A."/>
            <person name="Leong J.S."/>
            <person name="Sakhrani D."/>
            <person name="Biagi C.A."/>
            <person name="Minkley D.R."/>
            <person name="Withler R.E."/>
            <person name="Rondeau E.B."/>
            <person name="Koop B.F."/>
            <person name="Devlin R.H."/>
        </authorList>
    </citation>
    <scope>NUCLEOTIDE SEQUENCE [LARGE SCALE GENOMIC DNA]</scope>
</reference>
<dbReference type="Ensembl" id="ENSOTST00005177853.1">
    <property type="protein sequence ID" value="ENSOTSP00005106682.1"/>
    <property type="gene ID" value="ENSOTSG00005074325.1"/>
</dbReference>
<dbReference type="AlphaFoldDB" id="A0AAZ3NQG7"/>
<dbReference type="Gene3D" id="3.30.420.10">
    <property type="entry name" value="Ribonuclease H-like superfamily/Ribonuclease H"/>
    <property type="match status" value="1"/>
</dbReference>